<dbReference type="GO" id="GO:0004555">
    <property type="term" value="F:alpha,alpha-trehalase activity"/>
    <property type="evidence" value="ECO:0007669"/>
    <property type="project" value="UniProtKB-EC"/>
</dbReference>
<comment type="caution">
    <text evidence="9">The sequence shown here is derived from an EMBL/GenBank/DDBJ whole genome shotgun (WGS) entry which is preliminary data.</text>
</comment>
<evidence type="ECO:0000256" key="6">
    <source>
        <dbReference type="ARBA" id="ARBA00023295"/>
    </source>
</evidence>
<evidence type="ECO:0000313" key="9">
    <source>
        <dbReference type="EMBL" id="PAV58638.1"/>
    </source>
</evidence>
<gene>
    <name evidence="9" type="ORF">WR25_10249</name>
</gene>
<dbReference type="GO" id="GO:0005993">
    <property type="term" value="P:trehalose catabolic process"/>
    <property type="evidence" value="ECO:0007669"/>
    <property type="project" value="TreeGrafter"/>
</dbReference>
<evidence type="ECO:0000256" key="5">
    <source>
        <dbReference type="ARBA" id="ARBA00022801"/>
    </source>
</evidence>
<dbReference type="EC" id="3.2.1.28" evidence="3 7"/>
<evidence type="ECO:0000313" key="10">
    <source>
        <dbReference type="Proteomes" id="UP000218231"/>
    </source>
</evidence>
<dbReference type="Gene3D" id="1.50.10.10">
    <property type="match status" value="1"/>
</dbReference>
<evidence type="ECO:0000256" key="3">
    <source>
        <dbReference type="ARBA" id="ARBA00012757"/>
    </source>
</evidence>
<evidence type="ECO:0000256" key="4">
    <source>
        <dbReference type="ARBA" id="ARBA00019905"/>
    </source>
</evidence>
<dbReference type="AlphaFoldDB" id="A0A2A2JA57"/>
<keyword evidence="6 7" id="KW-0326">Glycosidase</keyword>
<reference evidence="9 10" key="1">
    <citation type="journal article" date="2017" name="Curr. Biol.">
        <title>Genome architecture and evolution of a unichromosomal asexual nematode.</title>
        <authorList>
            <person name="Fradin H."/>
            <person name="Zegar C."/>
            <person name="Gutwein M."/>
            <person name="Lucas J."/>
            <person name="Kovtun M."/>
            <person name="Corcoran D."/>
            <person name="Baugh L.R."/>
            <person name="Kiontke K."/>
            <person name="Gunsalus K."/>
            <person name="Fitch D.H."/>
            <person name="Piano F."/>
        </authorList>
    </citation>
    <scope>NUCLEOTIDE SEQUENCE [LARGE SCALE GENOMIC DNA]</scope>
    <source>
        <strain evidence="9">PF1309</strain>
    </source>
</reference>
<name>A0A2A2JA57_9BILA</name>
<feature type="chain" id="PRO_5012561902" description="Trehalase" evidence="8">
    <location>
        <begin position="29"/>
        <end position="567"/>
    </location>
</feature>
<evidence type="ECO:0000256" key="8">
    <source>
        <dbReference type="SAM" id="SignalP"/>
    </source>
</evidence>
<accession>A0A2A2JA57</accession>
<feature type="signal peptide" evidence="8">
    <location>
        <begin position="1"/>
        <end position="28"/>
    </location>
</feature>
<comment type="catalytic activity">
    <reaction evidence="1 7">
        <text>alpha,alpha-trehalose + H2O = alpha-D-glucose + beta-D-glucose</text>
        <dbReference type="Rhea" id="RHEA:32675"/>
        <dbReference type="ChEBI" id="CHEBI:15377"/>
        <dbReference type="ChEBI" id="CHEBI:15903"/>
        <dbReference type="ChEBI" id="CHEBI:16551"/>
        <dbReference type="ChEBI" id="CHEBI:17925"/>
        <dbReference type="EC" id="3.2.1.28"/>
    </reaction>
</comment>
<sequence>MSRLYESIGCIFFLEILLLLFSSSQILGSPLPETVENDNASAVTTRSIDDTDANRVGNELNVQTAEDKEIAKLIEADLFTGSIPVCDENSAPGRSMVYCSGRLLQAVMAVKLHEDSKTFVDRPMKENLTGQIVIDAFNAKFPQNISQLNYSDVKAFVDEHFDLEGQELDICDLPDWNPSPTLLNLINDSKYREFAQDLNAIWIQLCRKVNPMVEHEPERFSLFYVPYSFVIPGGRFREFYYWDAYWIIKGLLASNMTATAKNMVLNFAYIVEQHGFIPNGGRIYYLKRSQPPLFAPMVYEYYEATHDIETLRQLAPTIEKEINFWMQNRSVSITVDNQNYTMYQYRTLANTPRPESFREDVTTARNVNNITEKRKLFQNLGSAAESGWDFSSRWFADGKTLSTIQITDILPVDLNAFICYNMRILSFIYGETGDTIKKDAWYNSFRKFQDDFQKMFYVANSSGWYLDHLNQNSIFYSRFDYNLKSRSHNVDFYLSTAVPLFTQCYDVLNTRMTEGVYNMMQKNGVFNFAGLPTSLHGDTNQQWDYPNSWSPLNHMVIEGLRKSSSPM</sequence>
<evidence type="ECO:0000256" key="1">
    <source>
        <dbReference type="ARBA" id="ARBA00001576"/>
    </source>
</evidence>
<dbReference type="OrthoDB" id="3542292at2759"/>
<keyword evidence="8" id="KW-0732">Signal</keyword>
<evidence type="ECO:0000256" key="7">
    <source>
        <dbReference type="RuleBase" id="RU361180"/>
    </source>
</evidence>
<proteinExistence type="inferred from homology"/>
<dbReference type="InterPro" id="IPR018232">
    <property type="entry name" value="Glyco_hydro_37_CS"/>
</dbReference>
<protein>
    <recommendedName>
        <fullName evidence="4 7">Trehalase</fullName>
        <ecNumber evidence="3 7">3.2.1.28</ecNumber>
    </recommendedName>
    <alternativeName>
        <fullName evidence="7">Alpha-trehalose glucohydrolase</fullName>
    </alternativeName>
</protein>
<organism evidence="9 10">
    <name type="scientific">Diploscapter pachys</name>
    <dbReference type="NCBI Taxonomy" id="2018661"/>
    <lineage>
        <taxon>Eukaryota</taxon>
        <taxon>Metazoa</taxon>
        <taxon>Ecdysozoa</taxon>
        <taxon>Nematoda</taxon>
        <taxon>Chromadorea</taxon>
        <taxon>Rhabditida</taxon>
        <taxon>Rhabditina</taxon>
        <taxon>Rhabditomorpha</taxon>
        <taxon>Rhabditoidea</taxon>
        <taxon>Rhabditidae</taxon>
        <taxon>Diploscapter</taxon>
    </lineage>
</organism>
<keyword evidence="5 7" id="KW-0378">Hydrolase</keyword>
<dbReference type="Pfam" id="PF01204">
    <property type="entry name" value="Trehalase"/>
    <property type="match status" value="1"/>
</dbReference>
<keyword evidence="10" id="KW-1185">Reference proteome</keyword>
<dbReference type="PRINTS" id="PR00744">
    <property type="entry name" value="GLHYDRLASE37"/>
</dbReference>
<dbReference type="Proteomes" id="UP000218231">
    <property type="component" value="Unassembled WGS sequence"/>
</dbReference>
<dbReference type="STRING" id="2018661.A0A2A2JA57"/>
<dbReference type="InterPro" id="IPR008928">
    <property type="entry name" value="6-hairpin_glycosidase_sf"/>
</dbReference>
<comment type="similarity">
    <text evidence="2 7">Belongs to the glycosyl hydrolase 37 family.</text>
</comment>
<dbReference type="PROSITE" id="PS00927">
    <property type="entry name" value="TREHALASE_1"/>
    <property type="match status" value="1"/>
</dbReference>
<evidence type="ECO:0000256" key="2">
    <source>
        <dbReference type="ARBA" id="ARBA00005615"/>
    </source>
</evidence>
<dbReference type="PANTHER" id="PTHR23403:SF1">
    <property type="entry name" value="TREHALASE"/>
    <property type="match status" value="1"/>
</dbReference>
<dbReference type="EMBL" id="LIAE01010567">
    <property type="protein sequence ID" value="PAV58638.1"/>
    <property type="molecule type" value="Genomic_DNA"/>
</dbReference>
<dbReference type="PANTHER" id="PTHR23403">
    <property type="entry name" value="TREHALASE"/>
    <property type="match status" value="1"/>
</dbReference>
<dbReference type="SUPFAM" id="SSF48208">
    <property type="entry name" value="Six-hairpin glycosidases"/>
    <property type="match status" value="1"/>
</dbReference>
<dbReference type="InterPro" id="IPR012341">
    <property type="entry name" value="6hp_glycosidase-like_sf"/>
</dbReference>
<dbReference type="InterPro" id="IPR001661">
    <property type="entry name" value="Glyco_hydro_37"/>
</dbReference>